<reference evidence="4 5" key="1">
    <citation type="submission" date="2021-06" db="EMBL/GenBank/DDBJ databases">
        <title>A haploid diamondback moth (Plutella xylostella L.) genome assembly resolves 31 chromosomes and identifies a diamide resistance mutation.</title>
        <authorList>
            <person name="Ward C.M."/>
            <person name="Perry K.D."/>
            <person name="Baker G."/>
            <person name="Powis K."/>
            <person name="Heckel D.G."/>
            <person name="Baxter S.W."/>
        </authorList>
    </citation>
    <scope>NUCLEOTIDE SEQUENCE [LARGE SCALE GENOMIC DNA]</scope>
    <source>
        <strain evidence="4 5">LV</strain>
        <tissue evidence="4">Single pupa</tissue>
    </source>
</reference>
<dbReference type="EMBL" id="JAHIBW010000016">
    <property type="protein sequence ID" value="KAG7303247.1"/>
    <property type="molecule type" value="Genomic_DNA"/>
</dbReference>
<keyword evidence="5" id="KW-1185">Reference proteome</keyword>
<evidence type="ECO:0000256" key="2">
    <source>
        <dbReference type="ARBA" id="ARBA00017835"/>
    </source>
</evidence>
<gene>
    <name evidence="4" type="ORF">JYU34_011714</name>
</gene>
<sequence length="150" mass="16716">MVHGETDLFRDTKVRYLGYANEVGETIRSFVSKKVVRASYAVATGYVICDTVDKSIKMMRHDGRLWKVAAATGDALIWQGLASIVIPGFAVNRICFHTFRYLKKTSYNGTKMQHAITTGVGLGSIPIIITPIDRGVDFLMNISYRFVFGT</sequence>
<organism evidence="4 5">
    <name type="scientific">Plutella xylostella</name>
    <name type="common">Diamondback moth</name>
    <name type="synonym">Plutella maculipennis</name>
    <dbReference type="NCBI Taxonomy" id="51655"/>
    <lineage>
        <taxon>Eukaryota</taxon>
        <taxon>Metazoa</taxon>
        <taxon>Ecdysozoa</taxon>
        <taxon>Arthropoda</taxon>
        <taxon>Hexapoda</taxon>
        <taxon>Insecta</taxon>
        <taxon>Pterygota</taxon>
        <taxon>Neoptera</taxon>
        <taxon>Endopterygota</taxon>
        <taxon>Lepidoptera</taxon>
        <taxon>Glossata</taxon>
        <taxon>Ditrysia</taxon>
        <taxon>Yponomeutoidea</taxon>
        <taxon>Plutellidae</taxon>
        <taxon>Plutella</taxon>
    </lineage>
</organism>
<protein>
    <recommendedName>
        <fullName evidence="2">Mitochondrial fission process protein 1</fullName>
    </recommendedName>
    <alternativeName>
        <fullName evidence="3">Mitochondrial 18 kDa protein</fullName>
    </alternativeName>
</protein>
<evidence type="ECO:0000313" key="4">
    <source>
        <dbReference type="EMBL" id="KAG7303247.1"/>
    </source>
</evidence>
<comment type="similarity">
    <text evidence="1">Belongs to the MTFP1 family.</text>
</comment>
<proteinExistence type="inferred from homology"/>
<evidence type="ECO:0000256" key="3">
    <source>
        <dbReference type="ARBA" id="ARBA00029631"/>
    </source>
</evidence>
<accession>A0ABQ7QDF7</accession>
<name>A0ABQ7QDF7_PLUXY</name>
<evidence type="ECO:0000256" key="1">
    <source>
        <dbReference type="ARBA" id="ARBA00009224"/>
    </source>
</evidence>
<dbReference type="PANTHER" id="PTHR11001:SF2">
    <property type="entry name" value="MITOCHONDRIAL FISSION PROCESS PROTEIN 1"/>
    <property type="match status" value="1"/>
</dbReference>
<evidence type="ECO:0000313" key="5">
    <source>
        <dbReference type="Proteomes" id="UP000823941"/>
    </source>
</evidence>
<dbReference type="PANTHER" id="PTHR11001">
    <property type="entry name" value="MITOCHONDRIAL FISSION PROCESS PROTEIN 1"/>
    <property type="match status" value="1"/>
</dbReference>
<dbReference type="Pfam" id="PF10558">
    <property type="entry name" value="MTP18"/>
    <property type="match status" value="2"/>
</dbReference>
<comment type="caution">
    <text evidence="4">The sequence shown here is derived from an EMBL/GenBank/DDBJ whole genome shotgun (WGS) entry which is preliminary data.</text>
</comment>
<dbReference type="InterPro" id="IPR019560">
    <property type="entry name" value="Mitochondrial_18_kDa_protein"/>
</dbReference>
<dbReference type="Proteomes" id="UP000823941">
    <property type="component" value="Chromosome 16"/>
</dbReference>